<organism evidence="1">
    <name type="scientific">bioreactor metagenome</name>
    <dbReference type="NCBI Taxonomy" id="1076179"/>
    <lineage>
        <taxon>unclassified sequences</taxon>
        <taxon>metagenomes</taxon>
        <taxon>ecological metagenomes</taxon>
    </lineage>
</organism>
<protein>
    <submittedName>
        <fullName evidence="1">Uncharacterized protein</fullName>
    </submittedName>
</protein>
<proteinExistence type="predicted"/>
<reference evidence="1" key="1">
    <citation type="submission" date="2019-08" db="EMBL/GenBank/DDBJ databases">
        <authorList>
            <person name="Kucharzyk K."/>
            <person name="Murdoch R.W."/>
            <person name="Higgins S."/>
            <person name="Loffler F."/>
        </authorList>
    </citation>
    <scope>NUCLEOTIDE SEQUENCE</scope>
</reference>
<dbReference type="EMBL" id="VSSQ01004256">
    <property type="protein sequence ID" value="MPM24408.1"/>
    <property type="molecule type" value="Genomic_DNA"/>
</dbReference>
<name>A0A644Y902_9ZZZZ</name>
<accession>A0A644Y902</accession>
<sequence length="216" mass="22526">MAAGLLQRGDQAGGRVHRLLELGEGRHRGLVVTGGVRPDVDLRLGVVDDRGQVVRLVVRRPVGDLAPFRREVARHRDRPGVVLGVLDGQHRRAEAARAVADGDPGVGGGLGAQVGHRPGADIGVDVRLPQALVGPGAEVGAFGVEGAGEGRGDDHDRLPQPLVALHRGDHAADVEVVLVRQGAARAAGEAEDHRVEAVRVGLVRRRQPDQGGLGDA</sequence>
<evidence type="ECO:0000313" key="1">
    <source>
        <dbReference type="EMBL" id="MPM24408.1"/>
    </source>
</evidence>
<comment type="caution">
    <text evidence="1">The sequence shown here is derived from an EMBL/GenBank/DDBJ whole genome shotgun (WGS) entry which is preliminary data.</text>
</comment>
<dbReference type="AlphaFoldDB" id="A0A644Y902"/>
<gene>
    <name evidence="1" type="ORF">SDC9_70890</name>
</gene>